<evidence type="ECO:0000313" key="2">
    <source>
        <dbReference type="Proteomes" id="UP000178577"/>
    </source>
</evidence>
<evidence type="ECO:0000313" key="1">
    <source>
        <dbReference type="EMBL" id="OGD87125.1"/>
    </source>
</evidence>
<accession>A0A1F5G5N2</accession>
<name>A0A1F5G5N2_9BACT</name>
<comment type="caution">
    <text evidence="1">The sequence shown here is derived from an EMBL/GenBank/DDBJ whole genome shotgun (WGS) entry which is preliminary data.</text>
</comment>
<protein>
    <submittedName>
        <fullName evidence="1">Uncharacterized protein</fullName>
    </submittedName>
</protein>
<dbReference type="EMBL" id="MFAY01000064">
    <property type="protein sequence ID" value="OGD87125.1"/>
    <property type="molecule type" value="Genomic_DNA"/>
</dbReference>
<gene>
    <name evidence="1" type="ORF">A2693_01285</name>
</gene>
<reference evidence="1 2" key="1">
    <citation type="journal article" date="2016" name="Nat. Commun.">
        <title>Thousands of microbial genomes shed light on interconnected biogeochemical processes in an aquifer system.</title>
        <authorList>
            <person name="Anantharaman K."/>
            <person name="Brown C.T."/>
            <person name="Hug L.A."/>
            <person name="Sharon I."/>
            <person name="Castelle C.J."/>
            <person name="Probst A.J."/>
            <person name="Thomas B.C."/>
            <person name="Singh A."/>
            <person name="Wilkins M.J."/>
            <person name="Karaoz U."/>
            <person name="Brodie E.L."/>
            <person name="Williams K.H."/>
            <person name="Hubbard S.S."/>
            <person name="Banfield J.F."/>
        </authorList>
    </citation>
    <scope>NUCLEOTIDE SEQUENCE [LARGE SCALE GENOMIC DNA]</scope>
</reference>
<dbReference type="Proteomes" id="UP000178577">
    <property type="component" value="Unassembled WGS sequence"/>
</dbReference>
<sequence length="170" mass="18497">MERFIANTCARETNPTLVIGQILKVRGYDIDLVEKGLGGSGIDLEGFVALTGDQTARELLFEVSQTPIFELLAEADTFGNLDADSCLSQGIDQTVVQKIVVFSLERAAAKDEEMAASLEAKPDVLVGGLRQSAKDLRKAAEAILAFYGLTRLRPDDIRKLLEDEVGKVRV</sequence>
<organism evidence="1 2">
    <name type="scientific">Candidatus Curtissbacteria bacterium RIFCSPHIGHO2_01_FULL_40_12</name>
    <dbReference type="NCBI Taxonomy" id="1797710"/>
    <lineage>
        <taxon>Bacteria</taxon>
        <taxon>Candidatus Curtissiibacteriota</taxon>
    </lineage>
</organism>
<proteinExistence type="predicted"/>
<dbReference type="AlphaFoldDB" id="A0A1F5G5N2"/>